<dbReference type="AlphaFoldDB" id="A0A9N9FZU8"/>
<comment type="caution">
    <text evidence="7">The sequence shown here is derived from an EMBL/GenBank/DDBJ whole genome shotgun (WGS) entry which is preliminary data.</text>
</comment>
<dbReference type="Pfam" id="PF00400">
    <property type="entry name" value="WD40"/>
    <property type="match status" value="1"/>
</dbReference>
<gene>
    <name evidence="7" type="ORF">AGERDE_LOCUS7552</name>
</gene>
<proteinExistence type="inferred from homology"/>
<dbReference type="Gene3D" id="2.130.10.10">
    <property type="entry name" value="YVTN repeat-like/Quinoprotein amine dehydrogenase"/>
    <property type="match status" value="1"/>
</dbReference>
<evidence type="ECO:0000256" key="4">
    <source>
        <dbReference type="PROSITE-ProRule" id="PRU00221"/>
    </source>
</evidence>
<keyword evidence="8" id="KW-1185">Reference proteome</keyword>
<dbReference type="SUPFAM" id="SSF50978">
    <property type="entry name" value="WD40 repeat-like"/>
    <property type="match status" value="1"/>
</dbReference>
<comment type="subcellular location">
    <subcellularLocation>
        <location evidence="1">Nucleus</location>
    </subcellularLocation>
</comment>
<dbReference type="InterPro" id="IPR052414">
    <property type="entry name" value="U3_snoRNA-assoc_WDR"/>
</dbReference>
<dbReference type="PANTHER" id="PTHR44267:SF1">
    <property type="entry name" value="WD REPEAT-CONTAINING PROTEIN 43"/>
    <property type="match status" value="1"/>
</dbReference>
<feature type="compositionally biased region" description="Acidic residues" evidence="5">
    <location>
        <begin position="631"/>
        <end position="640"/>
    </location>
</feature>
<dbReference type="InterPro" id="IPR007148">
    <property type="entry name" value="SSU_processome_Utp12"/>
</dbReference>
<evidence type="ECO:0000313" key="7">
    <source>
        <dbReference type="EMBL" id="CAG8569225.1"/>
    </source>
</evidence>
<dbReference type="Proteomes" id="UP000789831">
    <property type="component" value="Unassembled WGS sequence"/>
</dbReference>
<dbReference type="InterPro" id="IPR001680">
    <property type="entry name" value="WD40_rpt"/>
</dbReference>
<protein>
    <submittedName>
        <fullName evidence="7">5772_t:CDS:1</fullName>
    </submittedName>
</protein>
<dbReference type="InterPro" id="IPR036322">
    <property type="entry name" value="WD40_repeat_dom_sf"/>
</dbReference>
<dbReference type="PROSITE" id="PS50082">
    <property type="entry name" value="WD_REPEATS_2"/>
    <property type="match status" value="1"/>
</dbReference>
<sequence>MTKKRGSKTNNATTGEGEISSSGSLTFKNQLGKFDSISGDYFALVTPGVDRHRLRVFDRITGIVKNDFSSEKEYKFTCLTWGEISSGEEINDESELSSSSKPNKNEKPYISKKFKVIALGLQNGSIVIYSLSHDKIISNLKGAHTSQINDFVFTRDGKRGFSCSDDLLIVEWNIEERNVVSKWKADSKVTKKLALSHNQSRLITTGYTIKLWDLNSKKVIRNYTGHTSLINNIIFMASDNMCISAAEDDRFINVWDCQGNIEGGVNLAALVIDSNITSISISSKDILFVISEDGIMYLFDIKTLKNLSSLSSKKKKHLDDRSPKCVIKVLSEGKGETIPILGAFFIEKEEDKFPSIVIARGSTVKPIFDIVDLDKERNNKKSLPPEINLMRPPQTGFLLGESNLAAANLKVTQKQYDESNTNVLGSSNVGLPKLSLAIELDETPPNKKPDNPVSVGSINNITLAQSRFNKPTKISNSSEFTIVDANSLQNVLMQALHSDDTIVLNRILYTTKPEVMKNTVKKLPVEYVIPLIEKIVENFQTKQNPEMGILTWMSQILLEHTAYLMTVPDLVRKLSNFYQVLETRLQGFNKLLSFHGRLEMVMQQISMRQRYAAERFSDSDIANSAKTIYVESEDDDDNDQNMEAYENEGRTKRD</sequence>
<evidence type="ECO:0000256" key="2">
    <source>
        <dbReference type="ARBA" id="ARBA00023242"/>
    </source>
</evidence>
<dbReference type="OrthoDB" id="30195at2759"/>
<dbReference type="PANTHER" id="PTHR44267">
    <property type="entry name" value="WD REPEAT-CONTAINING PROTEIN 43"/>
    <property type="match status" value="1"/>
</dbReference>
<feature type="region of interest" description="Disordered" evidence="5">
    <location>
        <begin position="627"/>
        <end position="654"/>
    </location>
</feature>
<dbReference type="GO" id="GO:0005730">
    <property type="term" value="C:nucleolus"/>
    <property type="evidence" value="ECO:0007669"/>
    <property type="project" value="TreeGrafter"/>
</dbReference>
<evidence type="ECO:0000256" key="1">
    <source>
        <dbReference type="ARBA" id="ARBA00004123"/>
    </source>
</evidence>
<name>A0A9N9FZU8_9GLOM</name>
<keyword evidence="4" id="KW-0853">WD repeat</keyword>
<keyword evidence="2" id="KW-0539">Nucleus</keyword>
<feature type="region of interest" description="Disordered" evidence="5">
    <location>
        <begin position="1"/>
        <end position="22"/>
    </location>
</feature>
<accession>A0A9N9FZU8</accession>
<dbReference type="SMART" id="SM00320">
    <property type="entry name" value="WD40"/>
    <property type="match status" value="4"/>
</dbReference>
<evidence type="ECO:0000256" key="3">
    <source>
        <dbReference type="ARBA" id="ARBA00038335"/>
    </source>
</evidence>
<feature type="domain" description="Small-subunit processome Utp12" evidence="6">
    <location>
        <begin position="500"/>
        <end position="602"/>
    </location>
</feature>
<organism evidence="7 8">
    <name type="scientific">Ambispora gerdemannii</name>
    <dbReference type="NCBI Taxonomy" id="144530"/>
    <lineage>
        <taxon>Eukaryota</taxon>
        <taxon>Fungi</taxon>
        <taxon>Fungi incertae sedis</taxon>
        <taxon>Mucoromycota</taxon>
        <taxon>Glomeromycotina</taxon>
        <taxon>Glomeromycetes</taxon>
        <taxon>Archaeosporales</taxon>
        <taxon>Ambisporaceae</taxon>
        <taxon>Ambispora</taxon>
    </lineage>
</organism>
<comment type="similarity">
    <text evidence="3">Belongs to the UTP5 family.</text>
</comment>
<dbReference type="Pfam" id="PF04003">
    <property type="entry name" value="Utp12"/>
    <property type="match status" value="1"/>
</dbReference>
<dbReference type="EMBL" id="CAJVPL010001398">
    <property type="protein sequence ID" value="CAG8569225.1"/>
    <property type="molecule type" value="Genomic_DNA"/>
</dbReference>
<evidence type="ECO:0000313" key="8">
    <source>
        <dbReference type="Proteomes" id="UP000789831"/>
    </source>
</evidence>
<reference evidence="7" key="1">
    <citation type="submission" date="2021-06" db="EMBL/GenBank/DDBJ databases">
        <authorList>
            <person name="Kallberg Y."/>
            <person name="Tangrot J."/>
            <person name="Rosling A."/>
        </authorList>
    </citation>
    <scope>NUCLEOTIDE SEQUENCE</scope>
    <source>
        <strain evidence="7">MT106</strain>
    </source>
</reference>
<evidence type="ECO:0000256" key="5">
    <source>
        <dbReference type="SAM" id="MobiDB-lite"/>
    </source>
</evidence>
<dbReference type="InterPro" id="IPR015943">
    <property type="entry name" value="WD40/YVTN_repeat-like_dom_sf"/>
</dbReference>
<dbReference type="GO" id="GO:0000462">
    <property type="term" value="P:maturation of SSU-rRNA from tricistronic rRNA transcript (SSU-rRNA, 5.8S rRNA, LSU-rRNA)"/>
    <property type="evidence" value="ECO:0007669"/>
    <property type="project" value="TreeGrafter"/>
</dbReference>
<feature type="repeat" description="WD" evidence="4">
    <location>
        <begin position="223"/>
        <end position="256"/>
    </location>
</feature>
<evidence type="ECO:0000259" key="6">
    <source>
        <dbReference type="Pfam" id="PF04003"/>
    </source>
</evidence>